<evidence type="ECO:0000256" key="2">
    <source>
        <dbReference type="ARBA" id="ARBA00022448"/>
    </source>
</evidence>
<evidence type="ECO:0000259" key="12">
    <source>
        <dbReference type="Pfam" id="PF07715"/>
    </source>
</evidence>
<dbReference type="Gene3D" id="2.40.170.20">
    <property type="entry name" value="TonB-dependent receptor, beta-barrel domain"/>
    <property type="match status" value="1"/>
</dbReference>
<keyword evidence="10" id="KW-0732">Signal</keyword>
<organism evidence="13 14">
    <name type="scientific">Chitinophaga skermanii</name>
    <dbReference type="NCBI Taxonomy" id="331697"/>
    <lineage>
        <taxon>Bacteria</taxon>
        <taxon>Pseudomonadati</taxon>
        <taxon>Bacteroidota</taxon>
        <taxon>Chitinophagia</taxon>
        <taxon>Chitinophagales</taxon>
        <taxon>Chitinophagaceae</taxon>
        <taxon>Chitinophaga</taxon>
    </lineage>
</organism>
<evidence type="ECO:0000256" key="9">
    <source>
        <dbReference type="RuleBase" id="RU003357"/>
    </source>
</evidence>
<evidence type="ECO:0000256" key="5">
    <source>
        <dbReference type="ARBA" id="ARBA00023077"/>
    </source>
</evidence>
<dbReference type="Pfam" id="PF07715">
    <property type="entry name" value="Plug"/>
    <property type="match status" value="1"/>
</dbReference>
<keyword evidence="2 8" id="KW-0813">Transport</keyword>
<dbReference type="InterPro" id="IPR039426">
    <property type="entry name" value="TonB-dep_rcpt-like"/>
</dbReference>
<evidence type="ECO:0000256" key="1">
    <source>
        <dbReference type="ARBA" id="ARBA00004571"/>
    </source>
</evidence>
<dbReference type="Pfam" id="PF13715">
    <property type="entry name" value="CarbopepD_reg_2"/>
    <property type="match status" value="1"/>
</dbReference>
<dbReference type="SUPFAM" id="SSF49464">
    <property type="entry name" value="Carboxypeptidase regulatory domain-like"/>
    <property type="match status" value="1"/>
</dbReference>
<dbReference type="InterPro" id="IPR012910">
    <property type="entry name" value="Plug_dom"/>
</dbReference>
<keyword evidence="3 8" id="KW-1134">Transmembrane beta strand</keyword>
<evidence type="ECO:0000256" key="8">
    <source>
        <dbReference type="PROSITE-ProRule" id="PRU01360"/>
    </source>
</evidence>
<keyword evidence="7 8" id="KW-0998">Cell outer membrane</keyword>
<evidence type="ECO:0000256" key="7">
    <source>
        <dbReference type="ARBA" id="ARBA00023237"/>
    </source>
</evidence>
<dbReference type="SUPFAM" id="SSF56935">
    <property type="entry name" value="Porins"/>
    <property type="match status" value="1"/>
</dbReference>
<dbReference type="Gene3D" id="2.170.130.10">
    <property type="entry name" value="TonB-dependent receptor, plug domain"/>
    <property type="match status" value="1"/>
</dbReference>
<reference evidence="13 14" key="1">
    <citation type="submission" date="2018-06" db="EMBL/GenBank/DDBJ databases">
        <title>Genomic Encyclopedia of Archaeal and Bacterial Type Strains, Phase II (KMG-II): from individual species to whole genera.</title>
        <authorList>
            <person name="Goeker M."/>
        </authorList>
    </citation>
    <scope>NUCLEOTIDE SEQUENCE [LARGE SCALE GENOMIC DNA]</scope>
    <source>
        <strain evidence="13 14">DSM 23857</strain>
    </source>
</reference>
<dbReference type="Pfam" id="PF00593">
    <property type="entry name" value="TonB_dep_Rec_b-barrel"/>
    <property type="match status" value="1"/>
</dbReference>
<dbReference type="InterPro" id="IPR036942">
    <property type="entry name" value="Beta-barrel_TonB_sf"/>
</dbReference>
<evidence type="ECO:0000259" key="11">
    <source>
        <dbReference type="Pfam" id="PF00593"/>
    </source>
</evidence>
<evidence type="ECO:0000313" key="13">
    <source>
        <dbReference type="EMBL" id="RAJ06955.1"/>
    </source>
</evidence>
<dbReference type="InterPro" id="IPR023996">
    <property type="entry name" value="TonB-dep_OMP_SusC/RagA"/>
</dbReference>
<dbReference type="Gene3D" id="2.60.40.1120">
    <property type="entry name" value="Carboxypeptidase-like, regulatory domain"/>
    <property type="match status" value="1"/>
</dbReference>
<keyword evidence="5 9" id="KW-0798">TonB box</keyword>
<evidence type="ECO:0000313" key="14">
    <source>
        <dbReference type="Proteomes" id="UP000249547"/>
    </source>
</evidence>
<comment type="caution">
    <text evidence="13">The sequence shown here is derived from an EMBL/GenBank/DDBJ whole genome shotgun (WGS) entry which is preliminary data.</text>
</comment>
<dbReference type="InterPro" id="IPR037066">
    <property type="entry name" value="Plug_dom_sf"/>
</dbReference>
<keyword evidence="4 8" id="KW-0812">Transmembrane</keyword>
<feature type="domain" description="TonB-dependent receptor plug" evidence="12">
    <location>
        <begin position="117"/>
        <end position="238"/>
    </location>
</feature>
<dbReference type="Proteomes" id="UP000249547">
    <property type="component" value="Unassembled WGS sequence"/>
</dbReference>
<dbReference type="InterPro" id="IPR000531">
    <property type="entry name" value="Beta-barrel_TonB"/>
</dbReference>
<dbReference type="OrthoDB" id="9768177at2"/>
<dbReference type="EMBL" id="QLLL01000003">
    <property type="protein sequence ID" value="RAJ06955.1"/>
    <property type="molecule type" value="Genomic_DNA"/>
</dbReference>
<protein>
    <submittedName>
        <fullName evidence="13">TonB-linked SusC/RagA family outer membrane protein</fullName>
    </submittedName>
</protein>
<name>A0A327QSS4_9BACT</name>
<comment type="similarity">
    <text evidence="8 9">Belongs to the TonB-dependent receptor family.</text>
</comment>
<gene>
    <name evidence="13" type="ORF">LX64_02083</name>
</gene>
<evidence type="ECO:0000256" key="10">
    <source>
        <dbReference type="SAM" id="SignalP"/>
    </source>
</evidence>
<dbReference type="AlphaFoldDB" id="A0A327QSS4"/>
<dbReference type="NCBIfam" id="TIGR04057">
    <property type="entry name" value="SusC_RagA_signa"/>
    <property type="match status" value="1"/>
</dbReference>
<keyword evidence="14" id="KW-1185">Reference proteome</keyword>
<accession>A0A327QSS4</accession>
<proteinExistence type="inferred from homology"/>
<dbReference type="InterPro" id="IPR023997">
    <property type="entry name" value="TonB-dep_OMP_SusC/RagA_CS"/>
</dbReference>
<feature type="chain" id="PRO_5016311678" evidence="10">
    <location>
        <begin position="22"/>
        <end position="1061"/>
    </location>
</feature>
<comment type="subcellular location">
    <subcellularLocation>
        <location evidence="1 8">Cell outer membrane</location>
        <topology evidence="1 8">Multi-pass membrane protein</topology>
    </subcellularLocation>
</comment>
<sequence>MKQISALMMACCMLLLPYYLAAQTRVISGTVKDAQTKEGLPGVTVKVKGTLSGTTTLQQGQFSLQVPENAVLVFSFIGYLSQEIPTANQTTLVVELKSDTKNLEQVVVTALGITRKQRSVGYAAQQLQGSNLTMTKDNNVLGTLAGKVAGVQVTGASGASMGGTQKIKIRGVNSINGTDQALIVVDGTPISNSNFAGYGGPDYGNLAQDINPDDIETITVLKGPAASALYGLRGQYGVVMITTKKGGRKGGKKVNVDFSSAASMEQATRFMPMQNIYGGGSSQNFIQLNGQNFIDGTDESWGPKMDGQDVRMMYSYYPKDPMYGKTTKFVPQPNNIKDYYETGYTFNNNISVSGGDDISSFRVSYNNTSITGIEPNTYLKRNNLTMSGSVNASNKVQLNGSINYANNKGQRPAQGYQQGNATYMRQWFQRSLDMNKLRQYKYDDPSHPFYQWNIPNPDGNGNLTSVTPYDWNNPFFNLYENPNHDSRNRFFGNVGVSYDILPGLKATGTVRGDVYTQNIDTRSAAGGQKIQGYTQGKYEGKEFNYELLVQYNKTFNDFSLNATAGANVMYQNYSYIYGATAGGLLIKNFFNLSNSLDRSTPENYQRKKQVNSQFVNASLGYKDMLFLDASLRSDQSSTLPKNNRNNLYPSVSGSFVFSEIVGWNPLSFAKVRVGYAEAGNDVAAYQTYNTFALGIPYGTLATEYIPNTLNNPGLKPSIGKSFEAGLEARFLNNRVGFDFTYYNQRNLNQILTLNTGGSTGYTQMVTNAGNIKNSGIELSVNGSPVKGKKFSWDVNFNINNNKSEIVKLAPGIPNQVLDQNTYSGQTVYIQAKEGAAFGRLIGNAYLRDTKTGKIMLDASNLPIMNPNQDLGSVIPNFTGGLQNTFRYGNFELGAMLDFQSGGKFFSWTRMLSVKAGLAEETAAMNDRGKNVRDDVASGGGVKVNGISQATGEEVTTYVTAKTYFRTRLGTQIYEEWCYDASYIKMREMRLAYNFAKKQFKGLPFTNLNLAFIARNPFMIYQKAPKGLDPSELSTGSTSISWLETGQLQTTRSFGVNLTISL</sequence>
<feature type="signal peptide" evidence="10">
    <location>
        <begin position="1"/>
        <end position="21"/>
    </location>
</feature>
<dbReference type="NCBIfam" id="TIGR04056">
    <property type="entry name" value="OMP_RagA_SusC"/>
    <property type="match status" value="1"/>
</dbReference>
<evidence type="ECO:0000256" key="3">
    <source>
        <dbReference type="ARBA" id="ARBA00022452"/>
    </source>
</evidence>
<evidence type="ECO:0000256" key="6">
    <source>
        <dbReference type="ARBA" id="ARBA00023136"/>
    </source>
</evidence>
<evidence type="ECO:0000256" key="4">
    <source>
        <dbReference type="ARBA" id="ARBA00022692"/>
    </source>
</evidence>
<dbReference type="PROSITE" id="PS52016">
    <property type="entry name" value="TONB_DEPENDENT_REC_3"/>
    <property type="match status" value="1"/>
</dbReference>
<feature type="domain" description="TonB-dependent receptor-like beta-barrel" evidence="11">
    <location>
        <begin position="443"/>
        <end position="828"/>
    </location>
</feature>
<dbReference type="InterPro" id="IPR008969">
    <property type="entry name" value="CarboxyPept-like_regulatory"/>
</dbReference>
<dbReference type="RefSeq" id="WP_111597530.1">
    <property type="nucleotide sequence ID" value="NZ_QLLL01000003.1"/>
</dbReference>
<keyword evidence="6 8" id="KW-0472">Membrane</keyword>
<dbReference type="GO" id="GO:0009279">
    <property type="term" value="C:cell outer membrane"/>
    <property type="evidence" value="ECO:0007669"/>
    <property type="project" value="UniProtKB-SubCell"/>
</dbReference>